<name>A0A067TYE4_GALM3</name>
<sequence length="129" mass="14081">MQLSELGNLGDAIRSFTDLTVNSGTTSVRLHCTIPTWSSSTDTCLDLHDLHDLRSRFLLFIHDLLQSLRSSGISASYSLAPSSSSLCLICQKPIDTASVVDKLYETNNKLKRDQAALVDLNGVPCLIIT</sequence>
<evidence type="ECO:0000313" key="1">
    <source>
        <dbReference type="EMBL" id="KDR84989.1"/>
    </source>
</evidence>
<organism evidence="1 2">
    <name type="scientific">Galerina marginata (strain CBS 339.88)</name>
    <dbReference type="NCBI Taxonomy" id="685588"/>
    <lineage>
        <taxon>Eukaryota</taxon>
        <taxon>Fungi</taxon>
        <taxon>Dikarya</taxon>
        <taxon>Basidiomycota</taxon>
        <taxon>Agaricomycotina</taxon>
        <taxon>Agaricomycetes</taxon>
        <taxon>Agaricomycetidae</taxon>
        <taxon>Agaricales</taxon>
        <taxon>Agaricineae</taxon>
        <taxon>Strophariaceae</taxon>
        <taxon>Galerina</taxon>
    </lineage>
</organism>
<accession>A0A067TYE4</accession>
<dbReference type="AlphaFoldDB" id="A0A067TYE4"/>
<dbReference type="OrthoDB" id="3143640at2759"/>
<proteinExistence type="predicted"/>
<dbReference type="Proteomes" id="UP000027222">
    <property type="component" value="Unassembled WGS sequence"/>
</dbReference>
<dbReference type="EMBL" id="KL142367">
    <property type="protein sequence ID" value="KDR84989.1"/>
    <property type="molecule type" value="Genomic_DNA"/>
</dbReference>
<evidence type="ECO:0000313" key="2">
    <source>
        <dbReference type="Proteomes" id="UP000027222"/>
    </source>
</evidence>
<reference evidence="2" key="1">
    <citation type="journal article" date="2014" name="Proc. Natl. Acad. Sci. U.S.A.">
        <title>Extensive sampling of basidiomycete genomes demonstrates inadequacy of the white-rot/brown-rot paradigm for wood decay fungi.</title>
        <authorList>
            <person name="Riley R."/>
            <person name="Salamov A.A."/>
            <person name="Brown D.W."/>
            <person name="Nagy L.G."/>
            <person name="Floudas D."/>
            <person name="Held B.W."/>
            <person name="Levasseur A."/>
            <person name="Lombard V."/>
            <person name="Morin E."/>
            <person name="Otillar R."/>
            <person name="Lindquist E.A."/>
            <person name="Sun H."/>
            <person name="LaButti K.M."/>
            <person name="Schmutz J."/>
            <person name="Jabbour D."/>
            <person name="Luo H."/>
            <person name="Baker S.E."/>
            <person name="Pisabarro A.G."/>
            <person name="Walton J.D."/>
            <person name="Blanchette R.A."/>
            <person name="Henrissat B."/>
            <person name="Martin F."/>
            <person name="Cullen D."/>
            <person name="Hibbett D.S."/>
            <person name="Grigoriev I.V."/>
        </authorList>
    </citation>
    <scope>NUCLEOTIDE SEQUENCE [LARGE SCALE GENOMIC DNA]</scope>
    <source>
        <strain evidence="2">CBS 339.88</strain>
    </source>
</reference>
<gene>
    <name evidence="1" type="ORF">GALMADRAFT_233523</name>
</gene>
<protein>
    <submittedName>
        <fullName evidence="1">Uncharacterized protein</fullName>
    </submittedName>
</protein>
<dbReference type="HOGENOM" id="CLU_151434_0_0_1"/>
<keyword evidence="2" id="KW-1185">Reference proteome</keyword>